<evidence type="ECO:0000259" key="1">
    <source>
        <dbReference type="Pfam" id="PF10119"/>
    </source>
</evidence>
<dbReference type="Pfam" id="PF10119">
    <property type="entry name" value="MethyTransf_Reg"/>
    <property type="match status" value="1"/>
</dbReference>
<dbReference type="InterPro" id="IPR029063">
    <property type="entry name" value="SAM-dependent_MTases_sf"/>
</dbReference>
<dbReference type="InterPro" id="IPR018773">
    <property type="entry name" value="MeTrfase_reg_dom_prd"/>
</dbReference>
<keyword evidence="3" id="KW-1185">Reference proteome</keyword>
<dbReference type="Gene3D" id="3.40.50.150">
    <property type="entry name" value="Vaccinia Virus protein VP39"/>
    <property type="match status" value="1"/>
</dbReference>
<accession>A0ABS8Q0L8</accession>
<dbReference type="GO" id="GO:0032259">
    <property type="term" value="P:methylation"/>
    <property type="evidence" value="ECO:0007669"/>
    <property type="project" value="UniProtKB-KW"/>
</dbReference>
<protein>
    <submittedName>
        <fullName evidence="2">Class I SAM-dependent methyltransferase</fullName>
    </submittedName>
</protein>
<proteinExistence type="predicted"/>
<evidence type="ECO:0000313" key="3">
    <source>
        <dbReference type="Proteomes" id="UP001179361"/>
    </source>
</evidence>
<keyword evidence="2" id="KW-0489">Methyltransferase</keyword>
<sequence>MSDWTGGYVAEIGYTAGYYAELNPLRIKLAFLAAGYAFPEAGTACELGFGQGVSTNVHAAASVTSWYGTDFNPAQAGFAQELAAASGADVKLYDQAFDEFCNRADLPEFDFIGLHGIWSWISDANRHVIVDFIRRKLKVGGVVYISYNTQPGWAAMVPLRNLLTEHAQLMAAPGQGIVPRIDASLDFAEKVLSSGALYGRANPHVAERLGALKGQNRQYLAHEYFNQDWVPMSFSSLRNWFEEAKLTYACSAHYLDHVDAMNLTAGQQELLNEIPDRMFRETVRDFMVNSLFRRDYWVRGARQLNMVQRVEGLRELRFAMATPVDQITLKVKGILGEADMNEAVYRPILDCFNGYRILSFKELEDAVRPAGVSLEALAQALLILASRSILHPAQSDAVIKTTLPACKRLNRMLCEKARYSDEVLAMASPVTGGAIHMNRVDKLLLLAGAKGSKDPETSARFVIANLALGGSRIVKEGKPLDTPEAELDEAIRMATAFNEKMLPMLKALRIEC</sequence>
<name>A0ABS8Q0L8_9BURK</name>
<dbReference type="RefSeq" id="WP_231056612.1">
    <property type="nucleotide sequence ID" value="NZ_JAJNOC010000001.1"/>
</dbReference>
<evidence type="ECO:0000313" key="2">
    <source>
        <dbReference type="EMBL" id="MCD2515301.1"/>
    </source>
</evidence>
<dbReference type="GO" id="GO:0008168">
    <property type="term" value="F:methyltransferase activity"/>
    <property type="evidence" value="ECO:0007669"/>
    <property type="project" value="UniProtKB-KW"/>
</dbReference>
<keyword evidence="2" id="KW-0808">Transferase</keyword>
<dbReference type="SUPFAM" id="SSF53335">
    <property type="entry name" value="S-adenosyl-L-methionine-dependent methyltransferases"/>
    <property type="match status" value="1"/>
</dbReference>
<dbReference type="Proteomes" id="UP001179361">
    <property type="component" value="Unassembled WGS sequence"/>
</dbReference>
<dbReference type="CDD" id="cd02440">
    <property type="entry name" value="AdoMet_MTases"/>
    <property type="match status" value="1"/>
</dbReference>
<dbReference type="EMBL" id="JAJNOC010000001">
    <property type="protein sequence ID" value="MCD2515301.1"/>
    <property type="molecule type" value="Genomic_DNA"/>
</dbReference>
<reference evidence="2" key="1">
    <citation type="submission" date="2021-11" db="EMBL/GenBank/DDBJ databases">
        <title>The complete genome of Massilia sp sp. G4R7.</title>
        <authorList>
            <person name="Liu L."/>
            <person name="Yue J."/>
            <person name="Yuan J."/>
            <person name="Yang F."/>
            <person name="Li L."/>
        </authorList>
    </citation>
    <scope>NUCLEOTIDE SEQUENCE</scope>
    <source>
        <strain evidence="2">G4R7</strain>
    </source>
</reference>
<comment type="caution">
    <text evidence="2">The sequence shown here is derived from an EMBL/GenBank/DDBJ whole genome shotgun (WGS) entry which is preliminary data.</text>
</comment>
<feature type="domain" description="Methyltransferase regulatory" evidence="1">
    <location>
        <begin position="216"/>
        <end position="299"/>
    </location>
</feature>
<organism evidence="2 3">
    <name type="scientific">Massilia phyllostachyos</name>
    <dbReference type="NCBI Taxonomy" id="2898585"/>
    <lineage>
        <taxon>Bacteria</taxon>
        <taxon>Pseudomonadati</taxon>
        <taxon>Pseudomonadota</taxon>
        <taxon>Betaproteobacteria</taxon>
        <taxon>Burkholderiales</taxon>
        <taxon>Oxalobacteraceae</taxon>
        <taxon>Telluria group</taxon>
        <taxon>Massilia</taxon>
    </lineage>
</organism>
<gene>
    <name evidence="2" type="ORF">LQ564_03125</name>
</gene>